<proteinExistence type="predicted"/>
<feature type="region of interest" description="Disordered" evidence="1">
    <location>
        <begin position="253"/>
        <end position="286"/>
    </location>
</feature>
<name>A0ABD2J3E0_HETSC</name>
<evidence type="ECO:0000313" key="3">
    <source>
        <dbReference type="Proteomes" id="UP001620645"/>
    </source>
</evidence>
<evidence type="ECO:0000256" key="1">
    <source>
        <dbReference type="SAM" id="MobiDB-lite"/>
    </source>
</evidence>
<gene>
    <name evidence="2" type="ORF">niasHS_013850</name>
</gene>
<comment type="caution">
    <text evidence="2">The sequence shown here is derived from an EMBL/GenBank/DDBJ whole genome shotgun (WGS) entry which is preliminary data.</text>
</comment>
<dbReference type="Proteomes" id="UP001620645">
    <property type="component" value="Unassembled WGS sequence"/>
</dbReference>
<feature type="compositionally biased region" description="Polar residues" evidence="1">
    <location>
        <begin position="256"/>
        <end position="271"/>
    </location>
</feature>
<dbReference type="AlphaFoldDB" id="A0ABD2J3E0"/>
<reference evidence="2 3" key="1">
    <citation type="submission" date="2024-10" db="EMBL/GenBank/DDBJ databases">
        <authorList>
            <person name="Kim D."/>
        </authorList>
    </citation>
    <scope>NUCLEOTIDE SEQUENCE [LARGE SCALE GENOMIC DNA]</scope>
    <source>
        <strain evidence="2">Taebaek</strain>
    </source>
</reference>
<accession>A0ABD2J3E0</accession>
<sequence>MYLATLEIENRRCSISSCVPIVTTIIRHLEGHVNRPQIQLNEFRKAVCEGLKFRMAKAGSLLEHTAAEFATLSSNGNQSSDHLESRIRLGGIFALMEAQENDQNAFIQPISDVNPSASLNLYTKTQAIVQVAEYLAEKPIPFSSDPFLYWKLKEEHGKLPLLCRVARKFLSAPSDQQRAYDDVAAAVRTQRQSHHQQQHFGWLSKDLSNANAMVNGRSQFKAQHDDGTCKKNKRQQWNVYDKKAHNHAKIIPLGKNNAQKSEAATAASGSISGKLPAEKRQNAATAEIETTPATSFCCCSSAAAGGAKIQIQNSTEPTPPLPPAAKLFELAQCEQEMRQIATKCNLHFSEKRGSYLFMPPRDTKAFKDGVLLSLTDRGDHIRMDEFHSARSQVDKIQRWPKAHGHANVMRLASDQCARLLFANSS</sequence>
<evidence type="ECO:0000313" key="2">
    <source>
        <dbReference type="EMBL" id="KAL3080178.1"/>
    </source>
</evidence>
<protein>
    <submittedName>
        <fullName evidence="2">Uncharacterized protein</fullName>
    </submittedName>
</protein>
<organism evidence="2 3">
    <name type="scientific">Heterodera schachtii</name>
    <name type="common">Sugarbeet cyst nematode worm</name>
    <name type="synonym">Tylenchus schachtii</name>
    <dbReference type="NCBI Taxonomy" id="97005"/>
    <lineage>
        <taxon>Eukaryota</taxon>
        <taxon>Metazoa</taxon>
        <taxon>Ecdysozoa</taxon>
        <taxon>Nematoda</taxon>
        <taxon>Chromadorea</taxon>
        <taxon>Rhabditida</taxon>
        <taxon>Tylenchina</taxon>
        <taxon>Tylenchomorpha</taxon>
        <taxon>Tylenchoidea</taxon>
        <taxon>Heteroderidae</taxon>
        <taxon>Heteroderinae</taxon>
        <taxon>Heterodera</taxon>
    </lineage>
</organism>
<dbReference type="EMBL" id="JBICCN010000297">
    <property type="protein sequence ID" value="KAL3080178.1"/>
    <property type="molecule type" value="Genomic_DNA"/>
</dbReference>
<keyword evidence="3" id="KW-1185">Reference proteome</keyword>